<sequence>MFANGHRSHRSPLEAEMQRNEIVTVTDAPYRLKRGRLWGKPPSNGRGCPLQS</sequence>
<keyword evidence="3" id="KW-1185">Reference proteome</keyword>
<dbReference type="EMBL" id="JAGGLB010000031">
    <property type="protein sequence ID" value="MBP1995155.1"/>
    <property type="molecule type" value="Genomic_DNA"/>
</dbReference>
<dbReference type="Proteomes" id="UP001519287">
    <property type="component" value="Unassembled WGS sequence"/>
</dbReference>
<evidence type="ECO:0000313" key="3">
    <source>
        <dbReference type="Proteomes" id="UP001519287"/>
    </source>
</evidence>
<comment type="caution">
    <text evidence="2">The sequence shown here is derived from an EMBL/GenBank/DDBJ whole genome shotgun (WGS) entry which is preliminary data.</text>
</comment>
<evidence type="ECO:0000313" key="2">
    <source>
        <dbReference type="EMBL" id="MBP1995155.1"/>
    </source>
</evidence>
<reference evidence="2 3" key="1">
    <citation type="submission" date="2021-03" db="EMBL/GenBank/DDBJ databases">
        <title>Genomic Encyclopedia of Type Strains, Phase IV (KMG-IV): sequencing the most valuable type-strain genomes for metagenomic binning, comparative biology and taxonomic classification.</title>
        <authorList>
            <person name="Goeker M."/>
        </authorList>
    </citation>
    <scope>NUCLEOTIDE SEQUENCE [LARGE SCALE GENOMIC DNA]</scope>
    <source>
        <strain evidence="2 3">DSM 26048</strain>
    </source>
</reference>
<protein>
    <recommendedName>
        <fullName evidence="4">Transposase</fullName>
    </recommendedName>
</protein>
<evidence type="ECO:0000256" key="1">
    <source>
        <dbReference type="SAM" id="MobiDB-lite"/>
    </source>
</evidence>
<accession>A0ABS4J7B3</accession>
<organism evidence="2 3">
    <name type="scientific">Paenibacillus eucommiae</name>
    <dbReference type="NCBI Taxonomy" id="1355755"/>
    <lineage>
        <taxon>Bacteria</taxon>
        <taxon>Bacillati</taxon>
        <taxon>Bacillota</taxon>
        <taxon>Bacilli</taxon>
        <taxon>Bacillales</taxon>
        <taxon>Paenibacillaceae</taxon>
        <taxon>Paenibacillus</taxon>
    </lineage>
</organism>
<gene>
    <name evidence="2" type="ORF">J2Z66_006797</name>
</gene>
<feature type="region of interest" description="Disordered" evidence="1">
    <location>
        <begin position="1"/>
        <end position="20"/>
    </location>
</feature>
<feature type="compositionally biased region" description="Basic residues" evidence="1">
    <location>
        <begin position="1"/>
        <end position="10"/>
    </location>
</feature>
<proteinExistence type="predicted"/>
<evidence type="ECO:0008006" key="4">
    <source>
        <dbReference type="Google" id="ProtNLM"/>
    </source>
</evidence>
<name>A0ABS4J7B3_9BACL</name>